<evidence type="ECO:0000313" key="2">
    <source>
        <dbReference type="EMBL" id="KAG6734606.1"/>
    </source>
</evidence>
<name>A0A922GEF1_CARIL</name>
<comment type="caution">
    <text evidence="2">The sequence shown here is derived from an EMBL/GenBank/DDBJ whole genome shotgun (WGS) entry which is preliminary data.</text>
</comment>
<accession>A0A922GEF1</accession>
<dbReference type="EMBL" id="CM031825">
    <property type="protein sequence ID" value="KAG6734606.1"/>
    <property type="molecule type" value="Genomic_DNA"/>
</dbReference>
<organism evidence="2 3">
    <name type="scientific">Carya illinoinensis</name>
    <name type="common">Pecan</name>
    <dbReference type="NCBI Taxonomy" id="32201"/>
    <lineage>
        <taxon>Eukaryota</taxon>
        <taxon>Viridiplantae</taxon>
        <taxon>Streptophyta</taxon>
        <taxon>Embryophyta</taxon>
        <taxon>Tracheophyta</taxon>
        <taxon>Spermatophyta</taxon>
        <taxon>Magnoliopsida</taxon>
        <taxon>eudicotyledons</taxon>
        <taxon>Gunneridae</taxon>
        <taxon>Pentapetalae</taxon>
        <taxon>rosids</taxon>
        <taxon>fabids</taxon>
        <taxon>Fagales</taxon>
        <taxon>Juglandaceae</taxon>
        <taxon>Carya</taxon>
    </lineage>
</organism>
<keyword evidence="1" id="KW-0732">Signal</keyword>
<dbReference type="Proteomes" id="UP000811246">
    <property type="component" value="Chromosome 1"/>
</dbReference>
<evidence type="ECO:0000256" key="1">
    <source>
        <dbReference type="SAM" id="SignalP"/>
    </source>
</evidence>
<reference evidence="2" key="1">
    <citation type="submission" date="2021-01" db="EMBL/GenBank/DDBJ databases">
        <authorList>
            <person name="Lovell J.T."/>
            <person name="Bentley N."/>
            <person name="Bhattarai G."/>
            <person name="Jenkins J.W."/>
            <person name="Sreedasyam A."/>
            <person name="Alarcon Y."/>
            <person name="Bock C."/>
            <person name="Boston L."/>
            <person name="Carlson J."/>
            <person name="Cervantes K."/>
            <person name="Clermont K."/>
            <person name="Krom N."/>
            <person name="Kubenka K."/>
            <person name="Mamidi S."/>
            <person name="Mattison C."/>
            <person name="Monteros M."/>
            <person name="Pisani C."/>
            <person name="Plott C."/>
            <person name="Rajasekar S."/>
            <person name="Rhein H.S."/>
            <person name="Rohla C."/>
            <person name="Song M."/>
            <person name="Hilaire R.S."/>
            <person name="Shu S."/>
            <person name="Wells L."/>
            <person name="Wang X."/>
            <person name="Webber J."/>
            <person name="Heerema R.J."/>
            <person name="Klein P."/>
            <person name="Conner P."/>
            <person name="Grauke L."/>
            <person name="Grimwood J."/>
            <person name="Schmutz J."/>
            <person name="Randall J.J."/>
        </authorList>
    </citation>
    <scope>NUCLEOTIDE SEQUENCE</scope>
    <source>
        <tissue evidence="2">Leaf</tissue>
    </source>
</reference>
<evidence type="ECO:0000313" key="3">
    <source>
        <dbReference type="Proteomes" id="UP000811246"/>
    </source>
</evidence>
<proteinExistence type="predicted"/>
<protein>
    <submittedName>
        <fullName evidence="2">Uncharacterized protein</fullName>
    </submittedName>
</protein>
<gene>
    <name evidence="2" type="ORF">I3842_01G280200</name>
</gene>
<dbReference type="AlphaFoldDB" id="A0A922GEF1"/>
<sequence>MILFWHALWCGDASLKLDFLFLFRIAGDQNAAVGKSFCCVDNNIQWNVIFIRDVNDWEMDDVQAFQLLWKDFIVQS</sequence>
<feature type="chain" id="PRO_5036995862" evidence="1">
    <location>
        <begin position="16"/>
        <end position="76"/>
    </location>
</feature>
<feature type="signal peptide" evidence="1">
    <location>
        <begin position="1"/>
        <end position="15"/>
    </location>
</feature>